<dbReference type="IntAct" id="Q95ZV9">
    <property type="interactions" value="3"/>
</dbReference>
<evidence type="ECO:0000313" key="2">
    <source>
        <dbReference type="EMBL" id="CCD69066.1"/>
    </source>
</evidence>
<dbReference type="FunCoup" id="Q95ZV9">
    <property type="interactions" value="829"/>
</dbReference>
<reference evidence="2 3" key="1">
    <citation type="journal article" date="1998" name="Science">
        <title>Genome sequence of the nematode C. elegans: a platform for investigating biology.</title>
        <authorList>
            <consortium name="The C. elegans sequencing consortium"/>
            <person name="Sulson J.E."/>
            <person name="Waterston R."/>
        </authorList>
    </citation>
    <scope>NUCLEOTIDE SEQUENCE [LARGE SCALE GENOMIC DNA]</scope>
    <source>
        <strain evidence="2 3">Bristol N2</strain>
    </source>
</reference>
<dbReference type="UCSC" id="F08F8.9a">
    <property type="organism name" value="c. elegans"/>
</dbReference>
<feature type="region of interest" description="Disordered" evidence="1">
    <location>
        <begin position="362"/>
        <end position="385"/>
    </location>
</feature>
<evidence type="ECO:0007829" key="5">
    <source>
        <dbReference type="PeptideAtlas" id="Q95ZV9"/>
    </source>
</evidence>
<keyword evidence="5" id="KW-1267">Proteomics identification</keyword>
<dbReference type="OrthoDB" id="10686785at2759"/>
<dbReference type="Bgee" id="WBGene00017274">
    <property type="expression patterns" value="Expressed in embryo and 3 other cell types or tissues"/>
</dbReference>
<proteinExistence type="evidence at protein level"/>
<organism evidence="2 3">
    <name type="scientific">Caenorhabditis elegans</name>
    <dbReference type="NCBI Taxonomy" id="6239"/>
    <lineage>
        <taxon>Eukaryota</taxon>
        <taxon>Metazoa</taxon>
        <taxon>Ecdysozoa</taxon>
        <taxon>Nematoda</taxon>
        <taxon>Chromadorea</taxon>
        <taxon>Rhabditida</taxon>
        <taxon>Rhabditina</taxon>
        <taxon>Rhabditomorpha</taxon>
        <taxon>Rhabditoidea</taxon>
        <taxon>Rhabditidae</taxon>
        <taxon>Peloderinae</taxon>
        <taxon>Caenorhabditis</taxon>
    </lineage>
</organism>
<dbReference type="PaxDb" id="6239-F08F8.9a.1"/>
<feature type="compositionally biased region" description="Polar residues" evidence="1">
    <location>
        <begin position="36"/>
        <end position="46"/>
    </location>
</feature>
<feature type="region of interest" description="Disordered" evidence="1">
    <location>
        <begin position="498"/>
        <end position="544"/>
    </location>
</feature>
<dbReference type="CTD" id="176045"/>
<evidence type="ECO:0000313" key="3">
    <source>
        <dbReference type="Proteomes" id="UP000001940"/>
    </source>
</evidence>
<protein>
    <submittedName>
        <fullName evidence="2">Uncharacterized protein</fullName>
    </submittedName>
</protein>
<feature type="region of interest" description="Disordered" evidence="1">
    <location>
        <begin position="20"/>
        <end position="70"/>
    </location>
</feature>
<accession>Q95ZV9</accession>
<feature type="region of interest" description="Disordered" evidence="1">
    <location>
        <begin position="323"/>
        <end position="350"/>
    </location>
</feature>
<dbReference type="eggNOG" id="ENOG502TI6K">
    <property type="taxonomic scope" value="Eukaryota"/>
</dbReference>
<evidence type="ECO:0000313" key="4">
    <source>
        <dbReference type="WormBase" id="F08F8.9a"/>
    </source>
</evidence>
<dbReference type="OMA" id="HREMELA"/>
<dbReference type="AlphaFoldDB" id="Q95ZV9"/>
<evidence type="ECO:0000256" key="1">
    <source>
        <dbReference type="SAM" id="MobiDB-lite"/>
    </source>
</evidence>
<dbReference type="Proteomes" id="UP000001940">
    <property type="component" value="Chromosome III"/>
</dbReference>
<feature type="compositionally biased region" description="Polar residues" evidence="1">
    <location>
        <begin position="524"/>
        <end position="540"/>
    </location>
</feature>
<dbReference type="STRING" id="6239.F08F8.9a.2"/>
<dbReference type="RefSeq" id="NP_498622.1">
    <property type="nucleotide sequence ID" value="NM_066221.4"/>
</dbReference>
<dbReference type="EMBL" id="BX284603">
    <property type="protein sequence ID" value="CCD69066.1"/>
    <property type="molecule type" value="Genomic_DNA"/>
</dbReference>
<feature type="compositionally biased region" description="Basic and acidic residues" evidence="1">
    <location>
        <begin position="47"/>
        <end position="57"/>
    </location>
</feature>
<dbReference type="DIP" id="DIP-26979N"/>
<dbReference type="SMR" id="Q95ZV9"/>
<dbReference type="AGR" id="WB:WBGene00017274"/>
<feature type="region of interest" description="Disordered" evidence="1">
    <location>
        <begin position="569"/>
        <end position="626"/>
    </location>
</feature>
<dbReference type="GeneID" id="176045"/>
<comment type="interaction">
    <interactant intactId="EBI-327570">
        <id>Q95ZV9</id>
    </interactant>
    <interactant intactId="EBI-2315635">
        <id>Q8MPT2</id>
        <label>T04C9.1</label>
    </interactant>
    <organismsDiffer>false</organismsDiffer>
    <experiments>5</experiments>
</comment>
<dbReference type="InParanoid" id="Q95ZV9"/>
<gene>
    <name evidence="2" type="ORF">CELE_F08F8.9</name>
    <name evidence="2 4" type="ORF">F08F8.9</name>
</gene>
<keyword evidence="3" id="KW-1185">Reference proteome</keyword>
<feature type="compositionally biased region" description="Low complexity" evidence="1">
    <location>
        <begin position="365"/>
        <end position="385"/>
    </location>
</feature>
<dbReference type="ExpressionAtlas" id="Q95ZV9">
    <property type="expression patterns" value="baseline"/>
</dbReference>
<dbReference type="WormBase" id="F08F8.9a">
    <property type="protein sequence ID" value="CE27936"/>
    <property type="gene ID" value="WBGene00017274"/>
</dbReference>
<feature type="compositionally biased region" description="Basic and acidic residues" evidence="1">
    <location>
        <begin position="511"/>
        <end position="523"/>
    </location>
</feature>
<feature type="compositionally biased region" description="Polar residues" evidence="1">
    <location>
        <begin position="334"/>
        <end position="350"/>
    </location>
</feature>
<name>Q95ZV9_CAEEL</name>
<sequence>MSSEWDNKIIPVIGVPLEARKLPSARIPKKPKETDGNSTETVVNSTEKPEERKEKPPKPPKQKQKQKQNLNNKFLKNLITDTGKPASMNGLFVAEEEAKLTLLEKKAMKIHIEENTLSDPQFPTYTTKHQGRIKFKCRLLWLLNKETFMKRANKPHLANIVVKQAHMEAVPPKQNVNQKKQMKNQEKNKNAKPLMDIKFDEKARSFKQRTGEDYNGGFDISSNYQGSEGSGGYQHIGNTWPNTESQWNYDPSTNGYSTFLASTPDTSTTYQPYQPSEYANFSRQLESSSSSVPVYGGATDPTQTSTSSVISFGVAVHEPISESSASAYDDPTRNHWNPQSATSDYSTVPTSGTSNVFPSYQTSEYSSFPNQTPSSSSSYQQSSQYTPMVPDLINQAINGYTTPQYNQPNQQVNQDFNTNQFSASLASLHSQPLEASEDELLRQKRLMEIEQELHMINAKKMHMQMEAEIRHREMELAKRQQLMELRERELRDRECFENGRTHAGHTGQHNYDNREYSSHHESKNPSVGGNYSSTSRSISINEDPAASHYYGQRVERKKRLGGELARRQGRVYEEVSSPGPLKRSADQSRAGSIQPAEGPSRKQRRRNNKNVQVTVNMEDISDDEEV</sequence>